<dbReference type="AlphaFoldDB" id="A0A288Q938"/>
<accession>A0A288Q938</accession>
<dbReference type="RefSeq" id="WP_070230003.1">
    <property type="nucleotide sequence ID" value="NZ_BJYO01000002.1"/>
</dbReference>
<dbReference type="PRINTS" id="PR00455">
    <property type="entry name" value="HTHTETR"/>
</dbReference>
<keyword evidence="2" id="KW-0238">DNA-binding</keyword>
<dbReference type="SUPFAM" id="SSF46689">
    <property type="entry name" value="Homeodomain-like"/>
    <property type="match status" value="1"/>
</dbReference>
<dbReference type="Proteomes" id="UP000254912">
    <property type="component" value="Unassembled WGS sequence"/>
</dbReference>
<dbReference type="GO" id="GO:0000976">
    <property type="term" value="F:transcription cis-regulatory region binding"/>
    <property type="evidence" value="ECO:0007669"/>
    <property type="project" value="TreeGrafter"/>
</dbReference>
<sequence length="212" mass="24097">MTEQVIQDLNVLFEQDISMTKGQRKVLQAAVALFAAQGFDGTSTTQIATRSQMSQGTIFKYYPTKKELLRAIIDPAIDHLFPTYGVNFVDHQVPKNVKIEEFVRVVVANRLTFVYTNRHILQILANEFLINDALVAETKQRLGPIIQRLLDQVTLLLVDEQMQPAEFMRLLVGQMMYEFIRMTRLTPAAEYDITATANSITTVMIAAIKRSK</sequence>
<dbReference type="GeneID" id="94545936"/>
<dbReference type="KEGG" id="wso:WSWS_00734"/>
<dbReference type="PANTHER" id="PTHR30055">
    <property type="entry name" value="HTH-TYPE TRANSCRIPTIONAL REGULATOR RUTR"/>
    <property type="match status" value="1"/>
</dbReference>
<organism evidence="4 5">
    <name type="scientific">Weissella soli</name>
    <dbReference type="NCBI Taxonomy" id="155866"/>
    <lineage>
        <taxon>Bacteria</taxon>
        <taxon>Bacillati</taxon>
        <taxon>Bacillota</taxon>
        <taxon>Bacilli</taxon>
        <taxon>Lactobacillales</taxon>
        <taxon>Lactobacillaceae</taxon>
        <taxon>Weissella</taxon>
    </lineage>
</organism>
<evidence type="ECO:0000313" key="5">
    <source>
        <dbReference type="Proteomes" id="UP000254912"/>
    </source>
</evidence>
<evidence type="ECO:0000256" key="2">
    <source>
        <dbReference type="ARBA" id="ARBA00023125"/>
    </source>
</evidence>
<dbReference type="InterPro" id="IPR009057">
    <property type="entry name" value="Homeodomain-like_sf"/>
</dbReference>
<keyword evidence="5" id="KW-1185">Reference proteome</keyword>
<dbReference type="PROSITE" id="PS50977">
    <property type="entry name" value="HTH_TETR_2"/>
    <property type="match status" value="1"/>
</dbReference>
<keyword evidence="3" id="KW-0804">Transcription</keyword>
<dbReference type="Gene3D" id="1.10.357.10">
    <property type="entry name" value="Tetracycline Repressor, domain 2"/>
    <property type="match status" value="1"/>
</dbReference>
<dbReference type="EMBL" id="QRAS01000001">
    <property type="protein sequence ID" value="RDL11939.1"/>
    <property type="molecule type" value="Genomic_DNA"/>
</dbReference>
<gene>
    <name evidence="4" type="ORF">DFP99_0363</name>
</gene>
<evidence type="ECO:0000256" key="3">
    <source>
        <dbReference type="ARBA" id="ARBA00023163"/>
    </source>
</evidence>
<evidence type="ECO:0000313" key="4">
    <source>
        <dbReference type="EMBL" id="RDL11939.1"/>
    </source>
</evidence>
<dbReference type="InterPro" id="IPR001647">
    <property type="entry name" value="HTH_TetR"/>
</dbReference>
<dbReference type="GO" id="GO:0003700">
    <property type="term" value="F:DNA-binding transcription factor activity"/>
    <property type="evidence" value="ECO:0007669"/>
    <property type="project" value="TreeGrafter"/>
</dbReference>
<dbReference type="PANTHER" id="PTHR30055:SF234">
    <property type="entry name" value="HTH-TYPE TRANSCRIPTIONAL REGULATOR BETI"/>
    <property type="match status" value="1"/>
</dbReference>
<reference evidence="4 5" key="1">
    <citation type="submission" date="2018-07" db="EMBL/GenBank/DDBJ databases">
        <title>Genomic Encyclopedia of Type Strains, Phase III (KMG-III): the genomes of soil and plant-associated and newly described type strains.</title>
        <authorList>
            <person name="Whitman W."/>
        </authorList>
    </citation>
    <scope>NUCLEOTIDE SEQUENCE [LARGE SCALE GENOMIC DNA]</scope>
    <source>
        <strain evidence="4 5">CECT 7031</strain>
    </source>
</reference>
<dbReference type="InterPro" id="IPR050109">
    <property type="entry name" value="HTH-type_TetR-like_transc_reg"/>
</dbReference>
<name>A0A288Q938_9LACO</name>
<dbReference type="Pfam" id="PF00440">
    <property type="entry name" value="TetR_N"/>
    <property type="match status" value="1"/>
</dbReference>
<keyword evidence="1" id="KW-0805">Transcription regulation</keyword>
<protein>
    <submittedName>
        <fullName evidence="4">TetR family transcriptional regulator</fullName>
    </submittedName>
</protein>
<proteinExistence type="predicted"/>
<evidence type="ECO:0000256" key="1">
    <source>
        <dbReference type="ARBA" id="ARBA00023015"/>
    </source>
</evidence>
<comment type="caution">
    <text evidence="4">The sequence shown here is derived from an EMBL/GenBank/DDBJ whole genome shotgun (WGS) entry which is preliminary data.</text>
</comment>